<dbReference type="EC" id="2.7.1.2" evidence="1"/>
<gene>
    <name evidence="1" type="ORF">JYE49_04835</name>
</gene>
<keyword evidence="2" id="KW-1185">Reference proteome</keyword>
<protein>
    <submittedName>
        <fullName evidence="1">ROK family glucokinase</fullName>
        <ecNumber evidence="1">2.7.1.2</ecNumber>
    </submittedName>
</protein>
<keyword evidence="1" id="KW-0808">Transferase</keyword>
<proteinExistence type="predicted"/>
<evidence type="ECO:0000313" key="1">
    <source>
        <dbReference type="EMBL" id="QUC68026.1"/>
    </source>
</evidence>
<name>A0AC61N7U4_9FIRM</name>
<evidence type="ECO:0000313" key="2">
    <source>
        <dbReference type="Proteomes" id="UP000682782"/>
    </source>
</evidence>
<dbReference type="EMBL" id="CP068393">
    <property type="protein sequence ID" value="QUC68026.1"/>
    <property type="molecule type" value="Genomic_DNA"/>
</dbReference>
<dbReference type="Proteomes" id="UP000682782">
    <property type="component" value="Chromosome"/>
</dbReference>
<organism evidence="1 2">
    <name type="scientific">Aristaeella hokkaidonensis</name>
    <dbReference type="NCBI Taxonomy" id="3046382"/>
    <lineage>
        <taxon>Bacteria</taxon>
        <taxon>Bacillati</taxon>
        <taxon>Bacillota</taxon>
        <taxon>Clostridia</taxon>
        <taxon>Eubacteriales</taxon>
        <taxon>Aristaeellaceae</taxon>
        <taxon>Aristaeella</taxon>
    </lineage>
</organism>
<sequence length="313" mass="32848">MIRVGIDVGGTGIKVGIVDDKIQIIREGSIPTVTDIPFEEQVKRIVDCVLSTVEKAGLSSDDIESVGVGIPGIASSETGEIIKCTNMGWNHVPFREVFRRYLDKPVYIDNDANVAALAESVAGVSAGTTSSVFITIGTGIGSGIIINGQIWKGAHGIGGELGHTILDLDGVPCTCGNHGCLERYCSATALIRMAREAVAEHPESKILSIAGGDPSKIEAKTVFDASKANDETAIAVYQRYISFLAQAVASVINLLDPEVIVLGGGVSKAGKDLLDPLVREFPQYVLFNDQPLPAVRLAVLGSEAGMIGASMLS</sequence>
<accession>A0AC61N7U4</accession>
<reference evidence="1" key="1">
    <citation type="submission" date="2021-01" db="EMBL/GenBank/DDBJ databases">
        <title>Complete genome sequence of Clostridiales bacterium R-7.</title>
        <authorList>
            <person name="Mahoney-Kurpe S.C."/>
            <person name="Palevich N."/>
            <person name="Koike S."/>
            <person name="Moon C.D."/>
            <person name="Attwood G.T."/>
        </authorList>
    </citation>
    <scope>NUCLEOTIDE SEQUENCE</scope>
    <source>
        <strain evidence="1">R-7</strain>
    </source>
</reference>